<reference evidence="2 3" key="2">
    <citation type="journal article" date="2022" name="Mol. Biol. Evol.">
        <title>Comparative Genomics Reveals Insights into the Divergent Evolution of Astigmatic Mites and Household Pest Adaptations.</title>
        <authorList>
            <person name="Xiong Q."/>
            <person name="Wan A.T."/>
            <person name="Liu X."/>
            <person name="Fung C.S."/>
            <person name="Xiao X."/>
            <person name="Malainual N."/>
            <person name="Hou J."/>
            <person name="Wang L."/>
            <person name="Wang M."/>
            <person name="Yang K.Y."/>
            <person name="Cui Y."/>
            <person name="Leung E.L."/>
            <person name="Nong W."/>
            <person name="Shin S.K."/>
            <person name="Au S.W."/>
            <person name="Jeong K.Y."/>
            <person name="Chew F.T."/>
            <person name="Hui J.H."/>
            <person name="Leung T.F."/>
            <person name="Tungtrongchitr A."/>
            <person name="Zhong N."/>
            <person name="Liu Z."/>
            <person name="Tsui S.K."/>
        </authorList>
    </citation>
    <scope>NUCLEOTIDE SEQUENCE [LARGE SCALE GENOMIC DNA]</scope>
    <source>
        <strain evidence="2">Derp</strain>
    </source>
</reference>
<evidence type="ECO:0000256" key="1">
    <source>
        <dbReference type="SAM" id="Phobius"/>
    </source>
</evidence>
<feature type="transmembrane region" description="Helical" evidence="1">
    <location>
        <begin position="12"/>
        <end position="31"/>
    </location>
</feature>
<evidence type="ECO:0000313" key="3">
    <source>
        <dbReference type="Proteomes" id="UP000887458"/>
    </source>
</evidence>
<keyword evidence="1" id="KW-1133">Transmembrane helix</keyword>
<feature type="transmembrane region" description="Helical" evidence="1">
    <location>
        <begin position="43"/>
        <end position="67"/>
    </location>
</feature>
<proteinExistence type="predicted"/>
<name>A0ABQ8JJC2_DERPT</name>
<dbReference type="EMBL" id="NJHN03000036">
    <property type="protein sequence ID" value="KAH9422597.1"/>
    <property type="molecule type" value="Genomic_DNA"/>
</dbReference>
<gene>
    <name evidence="2" type="ORF">DERP_003274</name>
</gene>
<feature type="non-terminal residue" evidence="2">
    <location>
        <position position="1"/>
    </location>
</feature>
<comment type="caution">
    <text evidence="2">The sequence shown here is derived from an EMBL/GenBank/DDBJ whole genome shotgun (WGS) entry which is preliminary data.</text>
</comment>
<keyword evidence="3" id="KW-1185">Reference proteome</keyword>
<keyword evidence="1" id="KW-0472">Membrane</keyword>
<keyword evidence="1" id="KW-0812">Transmembrane</keyword>
<evidence type="ECO:0000313" key="2">
    <source>
        <dbReference type="EMBL" id="KAH9422597.1"/>
    </source>
</evidence>
<organism evidence="2 3">
    <name type="scientific">Dermatophagoides pteronyssinus</name>
    <name type="common">European house dust mite</name>
    <dbReference type="NCBI Taxonomy" id="6956"/>
    <lineage>
        <taxon>Eukaryota</taxon>
        <taxon>Metazoa</taxon>
        <taxon>Ecdysozoa</taxon>
        <taxon>Arthropoda</taxon>
        <taxon>Chelicerata</taxon>
        <taxon>Arachnida</taxon>
        <taxon>Acari</taxon>
        <taxon>Acariformes</taxon>
        <taxon>Sarcoptiformes</taxon>
        <taxon>Astigmata</taxon>
        <taxon>Psoroptidia</taxon>
        <taxon>Analgoidea</taxon>
        <taxon>Pyroglyphidae</taxon>
        <taxon>Dermatophagoidinae</taxon>
        <taxon>Dermatophagoides</taxon>
    </lineage>
</organism>
<feature type="non-terminal residue" evidence="2">
    <location>
        <position position="80"/>
    </location>
</feature>
<sequence>IFTNKISISHLLLKLILKISNSCLAFFSIRIRFTNGDKFLIPILARIIRLGLPKILMFSLLLGSIIFDEYCFDRKIRVSP</sequence>
<dbReference type="Proteomes" id="UP000887458">
    <property type="component" value="Unassembled WGS sequence"/>
</dbReference>
<protein>
    <submittedName>
        <fullName evidence="2">Uncharacterized protein</fullName>
    </submittedName>
</protein>
<accession>A0ABQ8JJC2</accession>
<reference evidence="2 3" key="1">
    <citation type="journal article" date="2018" name="J. Allergy Clin. Immunol.">
        <title>High-quality assembly of Dermatophagoides pteronyssinus genome and transcriptome reveals a wide range of novel allergens.</title>
        <authorList>
            <person name="Liu X.Y."/>
            <person name="Yang K.Y."/>
            <person name="Wang M.Q."/>
            <person name="Kwok J.S."/>
            <person name="Zeng X."/>
            <person name="Yang Z."/>
            <person name="Xiao X.J."/>
            <person name="Lau C.P."/>
            <person name="Li Y."/>
            <person name="Huang Z.M."/>
            <person name="Ba J.G."/>
            <person name="Yim A.K."/>
            <person name="Ouyang C.Y."/>
            <person name="Ngai S.M."/>
            <person name="Chan T.F."/>
            <person name="Leung E.L."/>
            <person name="Liu L."/>
            <person name="Liu Z.G."/>
            <person name="Tsui S.K."/>
        </authorList>
    </citation>
    <scope>NUCLEOTIDE SEQUENCE [LARGE SCALE GENOMIC DNA]</scope>
    <source>
        <strain evidence="2">Derp</strain>
    </source>
</reference>